<keyword evidence="1" id="KW-1133">Transmembrane helix</keyword>
<accession>W7XEV6</accession>
<gene>
    <name evidence="2" type="ORF">TTHERM_000355869</name>
</gene>
<evidence type="ECO:0000256" key="1">
    <source>
        <dbReference type="SAM" id="Phobius"/>
    </source>
</evidence>
<dbReference type="RefSeq" id="XP_012652279.1">
    <property type="nucleotide sequence ID" value="XM_012796825.1"/>
</dbReference>
<reference evidence="3" key="1">
    <citation type="journal article" date="2006" name="PLoS Biol.">
        <title>Macronuclear genome sequence of the ciliate Tetrahymena thermophila, a model eukaryote.</title>
        <authorList>
            <person name="Eisen J.A."/>
            <person name="Coyne R.S."/>
            <person name="Wu M."/>
            <person name="Wu D."/>
            <person name="Thiagarajan M."/>
            <person name="Wortman J.R."/>
            <person name="Badger J.H."/>
            <person name="Ren Q."/>
            <person name="Amedeo P."/>
            <person name="Jones K.M."/>
            <person name="Tallon L.J."/>
            <person name="Delcher A.L."/>
            <person name="Salzberg S.L."/>
            <person name="Silva J.C."/>
            <person name="Haas B.J."/>
            <person name="Majoros W.H."/>
            <person name="Farzad M."/>
            <person name="Carlton J.M."/>
            <person name="Smith R.K. Jr."/>
            <person name="Garg J."/>
            <person name="Pearlman R.E."/>
            <person name="Karrer K.M."/>
            <person name="Sun L."/>
            <person name="Manning G."/>
            <person name="Elde N.C."/>
            <person name="Turkewitz A.P."/>
            <person name="Asai D.J."/>
            <person name="Wilkes D.E."/>
            <person name="Wang Y."/>
            <person name="Cai H."/>
            <person name="Collins K."/>
            <person name="Stewart B.A."/>
            <person name="Lee S.R."/>
            <person name="Wilamowska K."/>
            <person name="Weinberg Z."/>
            <person name="Ruzzo W.L."/>
            <person name="Wloga D."/>
            <person name="Gaertig J."/>
            <person name="Frankel J."/>
            <person name="Tsao C.-C."/>
            <person name="Gorovsky M.A."/>
            <person name="Keeling P.J."/>
            <person name="Waller R.F."/>
            <person name="Patron N.J."/>
            <person name="Cherry J.M."/>
            <person name="Stover N.A."/>
            <person name="Krieger C.J."/>
            <person name="del Toro C."/>
            <person name="Ryder H.F."/>
            <person name="Williamson S.C."/>
            <person name="Barbeau R.A."/>
            <person name="Hamilton E.P."/>
            <person name="Orias E."/>
        </authorList>
    </citation>
    <scope>NUCLEOTIDE SEQUENCE [LARGE SCALE GENOMIC DNA]</scope>
    <source>
        <strain evidence="3">SB210</strain>
    </source>
</reference>
<dbReference type="Proteomes" id="UP000009168">
    <property type="component" value="Unassembled WGS sequence"/>
</dbReference>
<protein>
    <submittedName>
        <fullName evidence="2">Transmembrane protein, putative</fullName>
    </submittedName>
</protein>
<dbReference type="EMBL" id="GG662749">
    <property type="protein sequence ID" value="EWS75288.1"/>
    <property type="molecule type" value="Genomic_DNA"/>
</dbReference>
<feature type="transmembrane region" description="Helical" evidence="1">
    <location>
        <begin position="30"/>
        <end position="48"/>
    </location>
</feature>
<keyword evidence="1" id="KW-0472">Membrane</keyword>
<evidence type="ECO:0000313" key="3">
    <source>
        <dbReference type="Proteomes" id="UP000009168"/>
    </source>
</evidence>
<keyword evidence="3" id="KW-1185">Reference proteome</keyword>
<keyword evidence="1 2" id="KW-0812">Transmembrane</keyword>
<dbReference type="GeneID" id="24438590"/>
<sequence>MLQAKMNLHNNLVLVLILHGKENQKLDQRYALLTAIIEVLAIYQLVYVNVMSFSQDTIAAMYKHSSLLNLTQKLFQEATLYLKIIKSSFLNCFQTKSRITNSVLQHLMEAQKCLQLLQILMKQQITTQQYYKYTRINPTLKIIQLYYTQTILIVSLELIFNAHQKINKQQQINVTF</sequence>
<evidence type="ECO:0000313" key="2">
    <source>
        <dbReference type="EMBL" id="EWS75288.1"/>
    </source>
</evidence>
<proteinExistence type="predicted"/>
<dbReference type="AlphaFoldDB" id="W7XEV6"/>
<dbReference type="KEGG" id="tet:TTHERM_000355869"/>
<organism evidence="2 3">
    <name type="scientific">Tetrahymena thermophila (strain SB210)</name>
    <dbReference type="NCBI Taxonomy" id="312017"/>
    <lineage>
        <taxon>Eukaryota</taxon>
        <taxon>Sar</taxon>
        <taxon>Alveolata</taxon>
        <taxon>Ciliophora</taxon>
        <taxon>Intramacronucleata</taxon>
        <taxon>Oligohymenophorea</taxon>
        <taxon>Hymenostomatida</taxon>
        <taxon>Tetrahymenina</taxon>
        <taxon>Tetrahymenidae</taxon>
        <taxon>Tetrahymena</taxon>
    </lineage>
</organism>
<dbReference type="InParanoid" id="W7XEV6"/>
<name>W7XEV6_TETTS</name>